<keyword evidence="3" id="KW-1185">Reference proteome</keyword>
<protein>
    <submittedName>
        <fullName evidence="2">Uncharacterized protein</fullName>
    </submittedName>
</protein>
<gene>
    <name evidence="2" type="ORF">SAMN05443665_101765</name>
</gene>
<keyword evidence="1" id="KW-0812">Transmembrane</keyword>
<feature type="transmembrane region" description="Helical" evidence="1">
    <location>
        <begin position="18"/>
        <end position="39"/>
    </location>
</feature>
<reference evidence="2 3" key="1">
    <citation type="submission" date="2017-06" db="EMBL/GenBank/DDBJ databases">
        <authorList>
            <person name="Kim H.J."/>
            <person name="Triplett B.A."/>
        </authorList>
    </citation>
    <scope>NUCLEOTIDE SEQUENCE [LARGE SCALE GENOMIC DNA]</scope>
    <source>
        <strain evidence="2 3">DSM 44715</strain>
    </source>
</reference>
<sequence>MEDEPDKEDAVVDYAGRYWKICVTLELSRFVAWIILLIWR</sequence>
<proteinExistence type="predicted"/>
<keyword evidence="1" id="KW-0472">Membrane</keyword>
<accession>A0A239K9E2</accession>
<dbReference type="Proteomes" id="UP000198318">
    <property type="component" value="Unassembled WGS sequence"/>
</dbReference>
<dbReference type="AlphaFoldDB" id="A0A239K9E2"/>
<evidence type="ECO:0000256" key="1">
    <source>
        <dbReference type="SAM" id="Phobius"/>
    </source>
</evidence>
<keyword evidence="1" id="KW-1133">Transmembrane helix</keyword>
<evidence type="ECO:0000313" key="3">
    <source>
        <dbReference type="Proteomes" id="UP000198318"/>
    </source>
</evidence>
<evidence type="ECO:0000313" key="2">
    <source>
        <dbReference type="EMBL" id="SNT14641.1"/>
    </source>
</evidence>
<dbReference type="EMBL" id="FZOR01000017">
    <property type="protein sequence ID" value="SNT14641.1"/>
    <property type="molecule type" value="Genomic_DNA"/>
</dbReference>
<name>A0A239K9E2_9ACTN</name>
<organism evidence="2 3">
    <name type="scientific">Actinomadura meyerae</name>
    <dbReference type="NCBI Taxonomy" id="240840"/>
    <lineage>
        <taxon>Bacteria</taxon>
        <taxon>Bacillati</taxon>
        <taxon>Actinomycetota</taxon>
        <taxon>Actinomycetes</taxon>
        <taxon>Streptosporangiales</taxon>
        <taxon>Thermomonosporaceae</taxon>
        <taxon>Actinomadura</taxon>
    </lineage>
</organism>